<dbReference type="InterPro" id="IPR032861">
    <property type="entry name" value="TAXi_N"/>
</dbReference>
<organism evidence="6 7">
    <name type="scientific">Rhododendron griersonianum</name>
    <dbReference type="NCBI Taxonomy" id="479676"/>
    <lineage>
        <taxon>Eukaryota</taxon>
        <taxon>Viridiplantae</taxon>
        <taxon>Streptophyta</taxon>
        <taxon>Embryophyta</taxon>
        <taxon>Tracheophyta</taxon>
        <taxon>Spermatophyta</taxon>
        <taxon>Magnoliopsida</taxon>
        <taxon>eudicotyledons</taxon>
        <taxon>Gunneridae</taxon>
        <taxon>Pentapetalae</taxon>
        <taxon>asterids</taxon>
        <taxon>Ericales</taxon>
        <taxon>Ericaceae</taxon>
        <taxon>Ericoideae</taxon>
        <taxon>Rhodoreae</taxon>
        <taxon>Rhododendron</taxon>
    </lineage>
</organism>
<evidence type="ECO:0000313" key="6">
    <source>
        <dbReference type="EMBL" id="KAG5548550.1"/>
    </source>
</evidence>
<keyword evidence="3" id="KW-0378">Hydrolase</keyword>
<dbReference type="InterPro" id="IPR033121">
    <property type="entry name" value="PEPTIDASE_A1"/>
</dbReference>
<evidence type="ECO:0000313" key="7">
    <source>
        <dbReference type="Proteomes" id="UP000823749"/>
    </source>
</evidence>
<dbReference type="Gene3D" id="2.40.70.10">
    <property type="entry name" value="Acid Proteases"/>
    <property type="match status" value="1"/>
</dbReference>
<feature type="region of interest" description="Disordered" evidence="4">
    <location>
        <begin position="1"/>
        <end position="20"/>
    </location>
</feature>
<evidence type="ECO:0000256" key="4">
    <source>
        <dbReference type="SAM" id="MobiDB-lite"/>
    </source>
</evidence>
<dbReference type="Proteomes" id="UP000823749">
    <property type="component" value="Chromosome 5"/>
</dbReference>
<keyword evidence="7" id="KW-1185">Reference proteome</keyword>
<sequence>MIQMKKKKKEMEDMGKYASGKQEFKPVISPAASPQHSPSGFSAGEQLTATLESRVSLGSGEYFMDVLVGTPPRHYSLILDTGSDLNWIQCVPCYDCFEQNGPHYNPRESTRRNQICGANREQGSDLWVSNFTLFVRIKKNSTLFGVGFSYSGEVLFSLLPRVIPSICLCRGTVGPTGNATADDNYFMGNFSIDSGVIYLIEHGSF</sequence>
<dbReference type="PROSITE" id="PS51767">
    <property type="entry name" value="PEPTIDASE_A1"/>
    <property type="match status" value="1"/>
</dbReference>
<evidence type="ECO:0000259" key="5">
    <source>
        <dbReference type="PROSITE" id="PS51767"/>
    </source>
</evidence>
<dbReference type="InterPro" id="IPR051708">
    <property type="entry name" value="Plant_Aspart_Prot_A1"/>
</dbReference>
<dbReference type="SUPFAM" id="SSF50630">
    <property type="entry name" value="Acid proteases"/>
    <property type="match status" value="1"/>
</dbReference>
<dbReference type="AlphaFoldDB" id="A0AAV6K7X0"/>
<proteinExistence type="inferred from homology"/>
<dbReference type="EMBL" id="JACTNZ010000005">
    <property type="protein sequence ID" value="KAG5548550.1"/>
    <property type="molecule type" value="Genomic_DNA"/>
</dbReference>
<evidence type="ECO:0000256" key="2">
    <source>
        <dbReference type="ARBA" id="ARBA00022670"/>
    </source>
</evidence>
<feature type="domain" description="Peptidase A1" evidence="5">
    <location>
        <begin position="62"/>
        <end position="205"/>
    </location>
</feature>
<dbReference type="PANTHER" id="PTHR47967">
    <property type="entry name" value="OS07G0603500 PROTEIN-RELATED"/>
    <property type="match status" value="1"/>
</dbReference>
<comment type="caution">
    <text evidence="6">The sequence shown here is derived from an EMBL/GenBank/DDBJ whole genome shotgun (WGS) entry which is preliminary data.</text>
</comment>
<accession>A0AAV6K7X0</accession>
<dbReference type="Pfam" id="PF14543">
    <property type="entry name" value="TAXi_N"/>
    <property type="match status" value="1"/>
</dbReference>
<dbReference type="PANTHER" id="PTHR47967:SF28">
    <property type="entry name" value="ASPARTYL PROTEASE FAMILY PROTEIN 2-LIKE"/>
    <property type="match status" value="1"/>
</dbReference>
<name>A0AAV6K7X0_9ERIC</name>
<dbReference type="GO" id="GO:0006508">
    <property type="term" value="P:proteolysis"/>
    <property type="evidence" value="ECO:0007669"/>
    <property type="project" value="UniProtKB-KW"/>
</dbReference>
<comment type="similarity">
    <text evidence="1">Belongs to the peptidase A1 family.</text>
</comment>
<reference evidence="6" key="1">
    <citation type="submission" date="2020-08" db="EMBL/GenBank/DDBJ databases">
        <title>Plant Genome Project.</title>
        <authorList>
            <person name="Zhang R.-G."/>
        </authorList>
    </citation>
    <scope>NUCLEOTIDE SEQUENCE</scope>
    <source>
        <strain evidence="6">WSP0</strain>
        <tissue evidence="6">Leaf</tissue>
    </source>
</reference>
<gene>
    <name evidence="6" type="ORF">RHGRI_014041</name>
</gene>
<protein>
    <recommendedName>
        <fullName evidence="5">Peptidase A1 domain-containing protein</fullName>
    </recommendedName>
</protein>
<keyword evidence="2" id="KW-0645">Protease</keyword>
<dbReference type="InterPro" id="IPR021109">
    <property type="entry name" value="Peptidase_aspartic_dom_sf"/>
</dbReference>
<evidence type="ECO:0000256" key="3">
    <source>
        <dbReference type="ARBA" id="ARBA00022801"/>
    </source>
</evidence>
<evidence type="ECO:0000256" key="1">
    <source>
        <dbReference type="ARBA" id="ARBA00007447"/>
    </source>
</evidence>
<dbReference type="GO" id="GO:0008233">
    <property type="term" value="F:peptidase activity"/>
    <property type="evidence" value="ECO:0007669"/>
    <property type="project" value="UniProtKB-KW"/>
</dbReference>